<evidence type="ECO:0000256" key="1">
    <source>
        <dbReference type="ARBA" id="ARBA00004370"/>
    </source>
</evidence>
<dbReference type="CDD" id="cd03507">
    <property type="entry name" value="Delta12-FADS-like"/>
    <property type="match status" value="1"/>
</dbReference>
<keyword evidence="3" id="KW-0560">Oxidoreductase</keyword>
<feature type="transmembrane region" description="Helical" evidence="4">
    <location>
        <begin position="73"/>
        <end position="93"/>
    </location>
</feature>
<name>A0AAW1JPU7_SAPOF</name>
<comment type="caution">
    <text evidence="6">The sequence shown here is derived from an EMBL/GenBank/DDBJ whole genome shotgun (WGS) entry which is preliminary data.</text>
</comment>
<feature type="transmembrane region" description="Helical" evidence="4">
    <location>
        <begin position="172"/>
        <end position="193"/>
    </location>
</feature>
<dbReference type="InterPro" id="IPR012171">
    <property type="entry name" value="Fatty_acid_desaturase"/>
</dbReference>
<feature type="transmembrane region" description="Helical" evidence="4">
    <location>
        <begin position="113"/>
        <end position="129"/>
    </location>
</feature>
<feature type="transmembrane region" description="Helical" evidence="4">
    <location>
        <begin position="213"/>
        <end position="231"/>
    </location>
</feature>
<proteinExistence type="inferred from homology"/>
<dbReference type="Proteomes" id="UP001443914">
    <property type="component" value="Unassembled WGS sequence"/>
</dbReference>
<accession>A0AAW1JPU7</accession>
<organism evidence="6 7">
    <name type="scientific">Saponaria officinalis</name>
    <name type="common">Common soapwort</name>
    <name type="synonym">Lychnis saponaria</name>
    <dbReference type="NCBI Taxonomy" id="3572"/>
    <lineage>
        <taxon>Eukaryota</taxon>
        <taxon>Viridiplantae</taxon>
        <taxon>Streptophyta</taxon>
        <taxon>Embryophyta</taxon>
        <taxon>Tracheophyta</taxon>
        <taxon>Spermatophyta</taxon>
        <taxon>Magnoliopsida</taxon>
        <taxon>eudicotyledons</taxon>
        <taxon>Gunneridae</taxon>
        <taxon>Pentapetalae</taxon>
        <taxon>Caryophyllales</taxon>
        <taxon>Caryophyllaceae</taxon>
        <taxon>Caryophylleae</taxon>
        <taxon>Saponaria</taxon>
    </lineage>
</organism>
<keyword evidence="4" id="KW-1133">Transmembrane helix</keyword>
<dbReference type="EMBL" id="JBDFQZ010000007">
    <property type="protein sequence ID" value="KAK9707243.1"/>
    <property type="molecule type" value="Genomic_DNA"/>
</dbReference>
<keyword evidence="7" id="KW-1185">Reference proteome</keyword>
<comment type="similarity">
    <text evidence="2">Belongs to the fatty acid desaturase type 1 family.</text>
</comment>
<comment type="subcellular location">
    <subcellularLocation>
        <location evidence="1">Membrane</location>
    </subcellularLocation>
</comment>
<feature type="transmembrane region" description="Helical" evidence="4">
    <location>
        <begin position="243"/>
        <end position="263"/>
    </location>
</feature>
<evidence type="ECO:0000256" key="4">
    <source>
        <dbReference type="SAM" id="Phobius"/>
    </source>
</evidence>
<dbReference type="InterPro" id="IPR005804">
    <property type="entry name" value="FA_desaturase_dom"/>
</dbReference>
<evidence type="ECO:0000259" key="5">
    <source>
        <dbReference type="Pfam" id="PF00487"/>
    </source>
</evidence>
<dbReference type="Pfam" id="PF00487">
    <property type="entry name" value="FA_desaturase"/>
    <property type="match status" value="1"/>
</dbReference>
<evidence type="ECO:0000313" key="7">
    <source>
        <dbReference type="Proteomes" id="UP001443914"/>
    </source>
</evidence>
<evidence type="ECO:0000256" key="3">
    <source>
        <dbReference type="ARBA" id="ARBA00023002"/>
    </source>
</evidence>
<dbReference type="AlphaFoldDB" id="A0AAW1JPU7"/>
<keyword evidence="4" id="KW-0472">Membrane</keyword>
<evidence type="ECO:0000313" key="6">
    <source>
        <dbReference type="EMBL" id="KAK9707243.1"/>
    </source>
</evidence>
<keyword evidence="4" id="KW-0812">Transmembrane</keyword>
<protein>
    <recommendedName>
        <fullName evidence="5">Fatty acid desaturase domain-containing protein</fullName>
    </recommendedName>
</protein>
<reference evidence="6" key="1">
    <citation type="submission" date="2024-03" db="EMBL/GenBank/DDBJ databases">
        <title>WGS assembly of Saponaria officinalis var. Norfolk2.</title>
        <authorList>
            <person name="Jenkins J."/>
            <person name="Shu S."/>
            <person name="Grimwood J."/>
            <person name="Barry K."/>
            <person name="Goodstein D."/>
            <person name="Schmutz J."/>
            <person name="Leebens-Mack J."/>
            <person name="Osbourn A."/>
        </authorList>
    </citation>
    <scope>NUCLEOTIDE SEQUENCE [LARGE SCALE GENOMIC DNA]</scope>
    <source>
        <strain evidence="6">JIC</strain>
    </source>
</reference>
<feature type="domain" description="Fatty acid desaturase" evidence="5">
    <location>
        <begin position="77"/>
        <end position="339"/>
    </location>
</feature>
<dbReference type="PANTHER" id="PTHR32100">
    <property type="entry name" value="OMEGA-6 FATTY ACID DESATURASE, CHLOROPLASTIC"/>
    <property type="match status" value="1"/>
</dbReference>
<dbReference type="GO" id="GO:0016020">
    <property type="term" value="C:membrane"/>
    <property type="evidence" value="ECO:0007669"/>
    <property type="project" value="UniProtKB-SubCell"/>
</dbReference>
<evidence type="ECO:0000256" key="2">
    <source>
        <dbReference type="ARBA" id="ARBA00009295"/>
    </source>
</evidence>
<sequence>MDKNASKIISQNTTTHYYEKPPFTINQIRKSIPPHCFHRSLLRSFSYLLHDLTISFIFYHIAHNYFHLLPKPFSYIAWPIYWFAQGSIMFGLWVLGHESAHNAFSDYKWLDDIVGLVIYSSLLVPYYSFKTSHKRHHANTGSLENEEVYVPRKRENIQWYFSKYFNNPPGRVLTLFITLILGWPLYLLFNVSGKKYERFASHYDPYGPIHGKSAQVLISDIGVFVTLYGVYRFAIAHGFVHMICMYGIPLVVVNMFVVLVTYLHHTHPSVPYYDSSEWNWLRGALSTIDRDYGTIMNKIFHHCTDAHVIHHLFASMPHYNAREATEAIKPILGAYYQSDNTPFHKALWREAKECLYVVADKREHHKGVWWYSNKL</sequence>
<dbReference type="GO" id="GO:0016491">
    <property type="term" value="F:oxidoreductase activity"/>
    <property type="evidence" value="ECO:0007669"/>
    <property type="project" value="UniProtKB-KW"/>
</dbReference>
<dbReference type="GO" id="GO:0006629">
    <property type="term" value="P:lipid metabolic process"/>
    <property type="evidence" value="ECO:0007669"/>
    <property type="project" value="InterPro"/>
</dbReference>
<gene>
    <name evidence="6" type="ORF">RND81_07G183000</name>
</gene>